<name>A0ABX3A945_9FIRM</name>
<reference evidence="1 2" key="1">
    <citation type="submission" date="2016-08" db="EMBL/GenBank/DDBJ databases">
        <title>Characterization of Isolates of Eisenbergiella tayi Derived from Blood Cultures, Using Whole Genome Sequencing.</title>
        <authorList>
            <person name="Bernier A.-M."/>
            <person name="Burdz T."/>
            <person name="Wiebe D."/>
            <person name="Bernard K."/>
        </authorList>
    </citation>
    <scope>NUCLEOTIDE SEQUENCE [LARGE SCALE GENOMIC DNA]</scope>
    <source>
        <strain evidence="1 2">NML120146</strain>
    </source>
</reference>
<evidence type="ECO:0000313" key="1">
    <source>
        <dbReference type="EMBL" id="ODR45090.1"/>
    </source>
</evidence>
<keyword evidence="2" id="KW-1185">Reference proteome</keyword>
<dbReference type="EMBL" id="MEHD01000054">
    <property type="protein sequence ID" value="ODR45090.1"/>
    <property type="molecule type" value="Genomic_DNA"/>
</dbReference>
<dbReference type="RefSeq" id="WP_069408922.1">
    <property type="nucleotide sequence ID" value="NZ_MEHD01000054.1"/>
</dbReference>
<comment type="caution">
    <text evidence="1">The sequence shown here is derived from an EMBL/GenBank/DDBJ whole genome shotgun (WGS) entry which is preliminary data.</text>
</comment>
<dbReference type="Proteomes" id="UP000094869">
    <property type="component" value="Unassembled WGS sequence"/>
</dbReference>
<gene>
    <name evidence="1" type="ORF">BEI63_30600</name>
</gene>
<protein>
    <submittedName>
        <fullName evidence="1">Uncharacterized protein</fullName>
    </submittedName>
</protein>
<accession>A0ABX3A945</accession>
<sequence length="342" mass="37658">MAEQYSFFNSKDHDRVYNARHWADYFYPLFKSGVFNGGLAVTANDNMTATIAPGYAWIDGYAYHLTEPLTVDLETASGNMNRIDNIVVQLDLSNRWIKALTVTGNYYSGAATAKEPEITATIHDLIIARVNVEAGTTAITQDMIEDTRMNDELCGWVCGAVQQISFAQITAQFDAFFAAYKADVTAEYAAYLQNIASLETQAQTRYDSMDEEFTAYEQQQKAAFEAWVESIKNILDGNAAGNLLLLINEKMQKATVGAAGGVAYLEIEDGLNLALAGFTACDTTFNTDGTITQTDKIGNVKTTTFVSKQKINEEYVLASGDRYTKTTTFGSNGITERIVKNE</sequence>
<proteinExistence type="predicted"/>
<evidence type="ECO:0000313" key="2">
    <source>
        <dbReference type="Proteomes" id="UP000094869"/>
    </source>
</evidence>
<organism evidence="1 2">
    <name type="scientific">Eisenbergiella tayi</name>
    <dbReference type="NCBI Taxonomy" id="1432052"/>
    <lineage>
        <taxon>Bacteria</taxon>
        <taxon>Bacillati</taxon>
        <taxon>Bacillota</taxon>
        <taxon>Clostridia</taxon>
        <taxon>Lachnospirales</taxon>
        <taxon>Lachnospiraceae</taxon>
        <taxon>Eisenbergiella</taxon>
    </lineage>
</organism>